<gene>
    <name evidence="5" type="ORF">WM40_21490</name>
</gene>
<accession>A0A0F5JV49</accession>
<dbReference type="PANTHER" id="PTHR13707">
    <property type="entry name" value="KETOACID-COENZYME A TRANSFERASE"/>
    <property type="match status" value="1"/>
</dbReference>
<keyword evidence="6" id="KW-1185">Reference proteome</keyword>
<dbReference type="EC" id="2.8.3.8" evidence="3"/>
<comment type="catalytic activity">
    <reaction evidence="3">
        <text>an acyl-CoA + acetate = a carboxylate + acetyl-CoA</text>
        <dbReference type="Rhea" id="RHEA:13381"/>
        <dbReference type="ChEBI" id="CHEBI:29067"/>
        <dbReference type="ChEBI" id="CHEBI:30089"/>
        <dbReference type="ChEBI" id="CHEBI:57288"/>
        <dbReference type="ChEBI" id="CHEBI:58342"/>
        <dbReference type="EC" id="2.8.3.8"/>
    </reaction>
</comment>
<dbReference type="InterPro" id="IPR012792">
    <property type="entry name" value="3-oxoacid_CoA-transf_A"/>
</dbReference>
<dbReference type="InterPro" id="IPR037171">
    <property type="entry name" value="NagB/RpiA_transferase-like"/>
</dbReference>
<evidence type="ECO:0000256" key="4">
    <source>
        <dbReference type="PIRSR" id="PIRSR000858-1"/>
    </source>
</evidence>
<keyword evidence="2 3" id="KW-0808">Transferase</keyword>
<evidence type="ECO:0000256" key="1">
    <source>
        <dbReference type="ARBA" id="ARBA00007154"/>
    </source>
</evidence>
<sequence>MTKIFSSPEAAVADIPNGSTIAIAGFGVGHSYPNSLVIALKEQGASDLCVVANSLGAGEFRPELLLENGQIAKVVLSFSARPGFPSLVEQRAAAGEVQLEMVPQGILVERLRAAAAGLPAFYSPVTVGTPLAKGKEVREFGDKQYVLEHALPVDYALVRGFRADTNGNVEFRGSSTHFHPSFAKGARVAIVEVEEIVEAGTIAPERVGLPGIFVSRIVLTTRKIAIPKGALRRRAPDSRREYFGKPALSRMEFAQRAAALLPEHGYVNLGSGLPTLVASHVGGRSITLHAENGALGYELLDDSGVPDSDLFDAAGGFIEMRPGGALFDSVVSFEVARSGKLSAVLLGAYQVAQNGDLANWSVPGQVGGGIGGAMDLIAGGSKLIIVMEHSDSKGRAKLVRECQYPLTAPQCVDMIVTDLALLVRRGNRFVLEEVAPGFSPAEVQQLTDMDLVIADNVRVMHADTKPV</sequence>
<protein>
    <recommendedName>
        <fullName evidence="3">Acetate CoA-transferase YdiF</fullName>
        <ecNumber evidence="3">2.8.3.8</ecNumber>
    </recommendedName>
</protein>
<dbReference type="PATRIC" id="fig|28092.6.peg.5060"/>
<dbReference type="GO" id="GO:0046952">
    <property type="term" value="P:ketone body catabolic process"/>
    <property type="evidence" value="ECO:0007669"/>
    <property type="project" value="InterPro"/>
</dbReference>
<comment type="similarity">
    <text evidence="1 3">Belongs to the 3-oxoacid CoA-transferase family.</text>
</comment>
<feature type="active site" description="5-glutamyl coenzyme A thioester intermediate" evidence="4">
    <location>
        <position position="291"/>
    </location>
</feature>
<dbReference type="STRING" id="28092.WM40_21490"/>
<dbReference type="RefSeq" id="WP_046153926.1">
    <property type="nucleotide sequence ID" value="NZ_CADFGU010000002.1"/>
</dbReference>
<dbReference type="AlphaFoldDB" id="A0A0F5JV49"/>
<dbReference type="OrthoDB" id="9805230at2"/>
<reference evidence="5 6" key="1">
    <citation type="submission" date="2015-03" db="EMBL/GenBank/DDBJ databases">
        <title>Draft Genome Sequence of Burkholderia andropogonis type strain ICMP2807, isolated from Sorghum bicolor.</title>
        <authorList>
            <person name="Lopes-Santos L."/>
            <person name="Castro D.B."/>
            <person name="Ottoboni L.M."/>
            <person name="Park D."/>
            <person name="Weirc B.S."/>
            <person name="Destefano S.A."/>
        </authorList>
    </citation>
    <scope>NUCLEOTIDE SEQUENCE [LARGE SCALE GENOMIC DNA]</scope>
    <source>
        <strain evidence="5 6">ICMP2807</strain>
    </source>
</reference>
<evidence type="ECO:0000313" key="5">
    <source>
        <dbReference type="EMBL" id="KKB61733.1"/>
    </source>
</evidence>
<organism evidence="5 6">
    <name type="scientific">Robbsia andropogonis</name>
    <dbReference type="NCBI Taxonomy" id="28092"/>
    <lineage>
        <taxon>Bacteria</taxon>
        <taxon>Pseudomonadati</taxon>
        <taxon>Pseudomonadota</taxon>
        <taxon>Betaproteobacteria</taxon>
        <taxon>Burkholderiales</taxon>
        <taxon>Burkholderiaceae</taxon>
        <taxon>Robbsia</taxon>
    </lineage>
</organism>
<dbReference type="EMBL" id="LAQU01000033">
    <property type="protein sequence ID" value="KKB61733.1"/>
    <property type="molecule type" value="Genomic_DNA"/>
</dbReference>
<dbReference type="InterPro" id="IPR014388">
    <property type="entry name" value="3-oxoacid_CoA-transferase"/>
</dbReference>
<dbReference type="SMART" id="SM00882">
    <property type="entry name" value="CoA_trans"/>
    <property type="match status" value="2"/>
</dbReference>
<comment type="function">
    <text evidence="3">CoA transferase having broad substrate specificity for short-chain acyl-CoA thioesters with the activity decreasing when the length of the carboxylic acid chain exceeds four carbons.</text>
</comment>
<dbReference type="PIRSF" id="PIRSF000858">
    <property type="entry name" value="SCOT-t"/>
    <property type="match status" value="1"/>
</dbReference>
<dbReference type="Gene3D" id="3.40.1080.10">
    <property type="entry name" value="Glutaconate Coenzyme A-transferase"/>
    <property type="match status" value="2"/>
</dbReference>
<name>A0A0F5JV49_9BURK</name>
<evidence type="ECO:0000256" key="2">
    <source>
        <dbReference type="ARBA" id="ARBA00022679"/>
    </source>
</evidence>
<comment type="caution">
    <text evidence="5">The sequence shown here is derived from an EMBL/GenBank/DDBJ whole genome shotgun (WGS) entry which is preliminary data.</text>
</comment>
<dbReference type="NCBIfam" id="TIGR02429">
    <property type="entry name" value="pcaI_scoA_fam"/>
    <property type="match status" value="1"/>
</dbReference>
<proteinExistence type="inferred from homology"/>
<dbReference type="SUPFAM" id="SSF100950">
    <property type="entry name" value="NagB/RpiA/CoA transferase-like"/>
    <property type="match status" value="2"/>
</dbReference>
<dbReference type="PANTHER" id="PTHR13707:SF60">
    <property type="entry name" value="ACETATE COA-TRANSFERASE SUBUNIT ALPHA"/>
    <property type="match status" value="1"/>
</dbReference>
<evidence type="ECO:0000313" key="6">
    <source>
        <dbReference type="Proteomes" id="UP000033618"/>
    </source>
</evidence>
<dbReference type="Pfam" id="PF01144">
    <property type="entry name" value="CoA_trans"/>
    <property type="match status" value="2"/>
</dbReference>
<evidence type="ECO:0000256" key="3">
    <source>
        <dbReference type="PIRNR" id="PIRNR000858"/>
    </source>
</evidence>
<dbReference type="Proteomes" id="UP000033618">
    <property type="component" value="Unassembled WGS sequence"/>
</dbReference>
<dbReference type="InterPro" id="IPR004165">
    <property type="entry name" value="CoA_trans_fam_I"/>
</dbReference>
<dbReference type="GO" id="GO:0008775">
    <property type="term" value="F:acetate CoA-transferase activity"/>
    <property type="evidence" value="ECO:0007669"/>
    <property type="project" value="UniProtKB-EC"/>
</dbReference>